<evidence type="ECO:0000313" key="2">
    <source>
        <dbReference type="EMBL" id="EJX09928.1"/>
    </source>
</evidence>
<protein>
    <recommendedName>
        <fullName evidence="3">Outer membrane protein beta-barrel domain-containing protein</fullName>
    </recommendedName>
</protein>
<dbReference type="EMBL" id="AMCI01000288">
    <property type="protein sequence ID" value="EJX09928.1"/>
    <property type="molecule type" value="Genomic_DNA"/>
</dbReference>
<dbReference type="AlphaFoldDB" id="J9H258"/>
<sequence length="234" mass="26028">MGVSYAQRVEPDSVRREQAASSSQVRGVQYESREAAAAALLAQQELPLFAGVSVSTDLAGIVMAAFTPYGQYEAAARINLKGRFFPLVEIGVGSSNHTNETTNNHYKVNAPYYKIGMDYNVLKNRRSGNRIFIGARYGFTSFRYDVDGPDLKDPIYGIIQPFHYEGLKGTNHWAEAVFGLEAKVWGILRLGWSLRYRLRIYNKKSAIGSPWYVPGFGKNDGHAIGGTFNVVFEL</sequence>
<dbReference type="InterPro" id="IPR046111">
    <property type="entry name" value="DUF6048"/>
</dbReference>
<evidence type="ECO:0000256" key="1">
    <source>
        <dbReference type="SAM" id="MobiDB-lite"/>
    </source>
</evidence>
<reference evidence="2" key="1">
    <citation type="journal article" date="2012" name="PLoS ONE">
        <title>Gene sets for utilization of primary and secondary nutrition supplies in the distal gut of endangered iberian lynx.</title>
        <authorList>
            <person name="Alcaide M."/>
            <person name="Messina E."/>
            <person name="Richter M."/>
            <person name="Bargiela R."/>
            <person name="Peplies J."/>
            <person name="Huws S.A."/>
            <person name="Newbold C.J."/>
            <person name="Golyshin P.N."/>
            <person name="Simon M.A."/>
            <person name="Lopez G."/>
            <person name="Yakimov M.M."/>
            <person name="Ferrer M."/>
        </authorList>
    </citation>
    <scope>NUCLEOTIDE SEQUENCE</scope>
</reference>
<organism evidence="2">
    <name type="scientific">gut metagenome</name>
    <dbReference type="NCBI Taxonomy" id="749906"/>
    <lineage>
        <taxon>unclassified sequences</taxon>
        <taxon>metagenomes</taxon>
        <taxon>organismal metagenomes</taxon>
    </lineage>
</organism>
<accession>J9H258</accession>
<feature type="compositionally biased region" description="Basic and acidic residues" evidence="1">
    <location>
        <begin position="9"/>
        <end position="18"/>
    </location>
</feature>
<gene>
    <name evidence="2" type="ORF">EVA_01962</name>
</gene>
<dbReference type="Pfam" id="PF19515">
    <property type="entry name" value="DUF6048"/>
    <property type="match status" value="1"/>
</dbReference>
<evidence type="ECO:0008006" key="3">
    <source>
        <dbReference type="Google" id="ProtNLM"/>
    </source>
</evidence>
<proteinExistence type="predicted"/>
<name>J9H258_9ZZZZ</name>
<comment type="caution">
    <text evidence="2">The sequence shown here is derived from an EMBL/GenBank/DDBJ whole genome shotgun (WGS) entry which is preliminary data.</text>
</comment>
<feature type="region of interest" description="Disordered" evidence="1">
    <location>
        <begin position="1"/>
        <end position="25"/>
    </location>
</feature>